<proteinExistence type="predicted"/>
<accession>A0A0K2U2H8</accession>
<protein>
    <submittedName>
        <fullName evidence="1">Uncharacterized protein</fullName>
    </submittedName>
</protein>
<sequence length="53" mass="6363">MYHLTDIYEPLLCLFPMHINHCTHSQLQLLKGEIFLEKIQQQNSVASFLYFYC</sequence>
<name>A0A0K2U2H8_LEPSM</name>
<reference evidence="1" key="1">
    <citation type="submission" date="2014-05" db="EMBL/GenBank/DDBJ databases">
        <authorList>
            <person name="Chronopoulou M."/>
        </authorList>
    </citation>
    <scope>NUCLEOTIDE SEQUENCE</scope>
    <source>
        <tissue evidence="1">Whole organism</tissue>
    </source>
</reference>
<dbReference type="EMBL" id="HACA01014791">
    <property type="protein sequence ID" value="CDW32152.1"/>
    <property type="molecule type" value="Transcribed_RNA"/>
</dbReference>
<evidence type="ECO:0000313" key="1">
    <source>
        <dbReference type="EMBL" id="CDW32152.1"/>
    </source>
</evidence>
<dbReference type="EMBL" id="HACA01014790">
    <property type="protein sequence ID" value="CDW32151.1"/>
    <property type="molecule type" value="Transcribed_RNA"/>
</dbReference>
<dbReference type="AlphaFoldDB" id="A0A0K2U2H8"/>
<organism evidence="1">
    <name type="scientific">Lepeophtheirus salmonis</name>
    <name type="common">Salmon louse</name>
    <name type="synonym">Caligus salmonis</name>
    <dbReference type="NCBI Taxonomy" id="72036"/>
    <lineage>
        <taxon>Eukaryota</taxon>
        <taxon>Metazoa</taxon>
        <taxon>Ecdysozoa</taxon>
        <taxon>Arthropoda</taxon>
        <taxon>Crustacea</taxon>
        <taxon>Multicrustacea</taxon>
        <taxon>Hexanauplia</taxon>
        <taxon>Copepoda</taxon>
        <taxon>Siphonostomatoida</taxon>
        <taxon>Caligidae</taxon>
        <taxon>Lepeophtheirus</taxon>
    </lineage>
</organism>